<evidence type="ECO:0000256" key="2">
    <source>
        <dbReference type="ARBA" id="ARBA00006100"/>
    </source>
</evidence>
<dbReference type="SMART" id="SM00729">
    <property type="entry name" value="Elp3"/>
    <property type="match status" value="1"/>
</dbReference>
<proteinExistence type="inferred from homology"/>
<evidence type="ECO:0000256" key="1">
    <source>
        <dbReference type="ARBA" id="ARBA00001966"/>
    </source>
</evidence>
<dbReference type="NCBIfam" id="TIGR00539">
    <property type="entry name" value="hemN_rel"/>
    <property type="match status" value="1"/>
</dbReference>
<dbReference type="InterPro" id="IPR004559">
    <property type="entry name" value="HemW-like"/>
</dbReference>
<organism evidence="12 13">
    <name type="scientific">Ferruginivarius sediminum</name>
    <dbReference type="NCBI Taxonomy" id="2661937"/>
    <lineage>
        <taxon>Bacteria</taxon>
        <taxon>Pseudomonadati</taxon>
        <taxon>Pseudomonadota</taxon>
        <taxon>Alphaproteobacteria</taxon>
        <taxon>Rhodospirillales</taxon>
        <taxon>Rhodospirillaceae</taxon>
        <taxon>Ferruginivarius</taxon>
    </lineage>
</organism>
<dbReference type="Gene3D" id="3.20.20.70">
    <property type="entry name" value="Aldolase class I"/>
    <property type="match status" value="1"/>
</dbReference>
<dbReference type="SFLD" id="SFLDG01065">
    <property type="entry name" value="anaerobic_coproporphyrinogen-I"/>
    <property type="match status" value="1"/>
</dbReference>
<dbReference type="GO" id="GO:0006779">
    <property type="term" value="P:porphyrin-containing compound biosynthetic process"/>
    <property type="evidence" value="ECO:0007669"/>
    <property type="project" value="InterPro"/>
</dbReference>
<evidence type="ECO:0000313" key="13">
    <source>
        <dbReference type="Proteomes" id="UP000253941"/>
    </source>
</evidence>
<evidence type="ECO:0000256" key="4">
    <source>
        <dbReference type="ARBA" id="ARBA00022617"/>
    </source>
</evidence>
<evidence type="ECO:0000256" key="3">
    <source>
        <dbReference type="ARBA" id="ARBA00017228"/>
    </source>
</evidence>
<keyword evidence="7 10" id="KW-0408">Iron</keyword>
<keyword evidence="4 10" id="KW-0349">Heme</keyword>
<dbReference type="InterPro" id="IPR010723">
    <property type="entry name" value="HemN_C"/>
</dbReference>
<comment type="subcellular location">
    <subcellularLocation>
        <location evidence="10">Cytoplasm</location>
    </subcellularLocation>
</comment>
<evidence type="ECO:0000256" key="7">
    <source>
        <dbReference type="ARBA" id="ARBA00023004"/>
    </source>
</evidence>
<dbReference type="CDD" id="cd01335">
    <property type="entry name" value="Radical_SAM"/>
    <property type="match status" value="1"/>
</dbReference>
<dbReference type="AlphaFoldDB" id="A0A369TD31"/>
<evidence type="ECO:0000259" key="11">
    <source>
        <dbReference type="PROSITE" id="PS51918"/>
    </source>
</evidence>
<dbReference type="Proteomes" id="UP000253941">
    <property type="component" value="Unassembled WGS sequence"/>
</dbReference>
<dbReference type="GO" id="GO:0004109">
    <property type="term" value="F:coproporphyrinogen oxidase activity"/>
    <property type="evidence" value="ECO:0007669"/>
    <property type="project" value="InterPro"/>
</dbReference>
<comment type="function">
    <text evidence="10">Probably acts as a heme chaperone, transferring heme to an unknown acceptor. Binds one molecule of heme per monomer, possibly covalently. Binds 1 [4Fe-4S] cluster. The cluster is coordinated with 3 cysteines and an exchangeable S-adenosyl-L-methionine.</text>
</comment>
<evidence type="ECO:0000256" key="9">
    <source>
        <dbReference type="ARBA" id="ARBA00023186"/>
    </source>
</evidence>
<comment type="cofactor">
    <cofactor evidence="1">
        <name>[4Fe-4S] cluster</name>
        <dbReference type="ChEBI" id="CHEBI:49883"/>
    </cofactor>
</comment>
<dbReference type="SFLD" id="SFLDF00562">
    <property type="entry name" value="HemN-like__clustered_with_heat"/>
    <property type="match status" value="1"/>
</dbReference>
<dbReference type="InterPro" id="IPR013785">
    <property type="entry name" value="Aldolase_TIM"/>
</dbReference>
<dbReference type="SFLD" id="SFLDS00029">
    <property type="entry name" value="Radical_SAM"/>
    <property type="match status" value="1"/>
</dbReference>
<dbReference type="InterPro" id="IPR007197">
    <property type="entry name" value="rSAM"/>
</dbReference>
<keyword evidence="13" id="KW-1185">Reference proteome</keyword>
<dbReference type="PANTHER" id="PTHR13932">
    <property type="entry name" value="COPROPORPHYRINIGEN III OXIDASE"/>
    <property type="match status" value="1"/>
</dbReference>
<comment type="similarity">
    <text evidence="2">Belongs to the anaerobic coproporphyrinogen-III oxidase family. HemW subfamily.</text>
</comment>
<keyword evidence="9 10" id="KW-0143">Chaperone</keyword>
<keyword evidence="8 10" id="KW-0411">Iron-sulfur</keyword>
<name>A0A369TD31_9PROT</name>
<gene>
    <name evidence="12" type="ORF">DRB17_04965</name>
</gene>
<dbReference type="Pfam" id="PF06969">
    <property type="entry name" value="HemN_C"/>
    <property type="match status" value="1"/>
</dbReference>
<sequence length="389" mass="42966">MVRAVDRDPGFGIYVHWPFCLSKCPYCDFNSHVRVDIDHGRWRRALLRELAHYAARAGRRRVTSIFFGGGTPSLMHPDTVAAVIDAVAAHFEIDPGIEITLEANPTSAEAERFAAFRAAGVNRASLGVQALDDAALKFLGRQHSVAEALAAVDLARRSFPRYSFDLMTSRPEQDVARLRGELERALAEGPEHISIYQLTIEPGTRFYTAWQRGERLTADDDTAAALYEETREILDRAGLPAYEVSNHARPGAECRHNLTYWRYGDYIGVGPGAHGRLTLDGAKTATRQHRAPEAWLSAVENAGHATQQDSPLSADERLTEMVMMGLRLHEGIARKAFRRELGAEPEALLDPDKLAALAEAGYLRIDETAIRTTPAGRLRLNALLGHLLG</sequence>
<dbReference type="PROSITE" id="PS51918">
    <property type="entry name" value="RADICAL_SAM"/>
    <property type="match status" value="1"/>
</dbReference>
<comment type="caution">
    <text evidence="12">The sequence shown here is derived from an EMBL/GenBank/DDBJ whole genome shotgun (WGS) entry which is preliminary data.</text>
</comment>
<evidence type="ECO:0000256" key="8">
    <source>
        <dbReference type="ARBA" id="ARBA00023014"/>
    </source>
</evidence>
<accession>A0A369TD31</accession>
<dbReference type="InterPro" id="IPR058240">
    <property type="entry name" value="rSAM_sf"/>
</dbReference>
<dbReference type="InterPro" id="IPR034505">
    <property type="entry name" value="Coproporphyrinogen-III_oxidase"/>
</dbReference>
<keyword evidence="10" id="KW-0963">Cytoplasm</keyword>
<keyword evidence="10" id="KW-0004">4Fe-4S</keyword>
<dbReference type="EMBL" id="QPMH01000003">
    <property type="protein sequence ID" value="RDD63219.1"/>
    <property type="molecule type" value="Genomic_DNA"/>
</dbReference>
<dbReference type="Pfam" id="PF04055">
    <property type="entry name" value="Radical_SAM"/>
    <property type="match status" value="1"/>
</dbReference>
<feature type="domain" description="Radical SAM core" evidence="11">
    <location>
        <begin position="5"/>
        <end position="240"/>
    </location>
</feature>
<dbReference type="GO" id="GO:0046872">
    <property type="term" value="F:metal ion binding"/>
    <property type="evidence" value="ECO:0007669"/>
    <property type="project" value="UniProtKB-UniRule"/>
</dbReference>
<evidence type="ECO:0000256" key="10">
    <source>
        <dbReference type="RuleBase" id="RU364116"/>
    </source>
</evidence>
<protein>
    <recommendedName>
        <fullName evidence="3 10">Heme chaperone HemW</fullName>
    </recommendedName>
</protein>
<keyword evidence="5 10" id="KW-0949">S-adenosyl-L-methionine</keyword>
<reference evidence="12 13" key="1">
    <citation type="submission" date="2018-07" db="EMBL/GenBank/DDBJ databases">
        <title>Venubactetium sediminum gen. nov., sp. nov., isolated from a marine solar saltern.</title>
        <authorList>
            <person name="Wang S."/>
        </authorList>
    </citation>
    <scope>NUCLEOTIDE SEQUENCE [LARGE SCALE GENOMIC DNA]</scope>
    <source>
        <strain evidence="12 13">WD2A32</strain>
    </source>
</reference>
<dbReference type="SFLD" id="SFLDF00288">
    <property type="entry name" value="HemN-like__clustered_with_nucl"/>
    <property type="match status" value="1"/>
</dbReference>
<dbReference type="InterPro" id="IPR006638">
    <property type="entry name" value="Elp3/MiaA/NifB-like_rSAM"/>
</dbReference>
<dbReference type="GO" id="GO:0051539">
    <property type="term" value="F:4 iron, 4 sulfur cluster binding"/>
    <property type="evidence" value="ECO:0007669"/>
    <property type="project" value="UniProtKB-UniRule"/>
</dbReference>
<keyword evidence="6 10" id="KW-0479">Metal-binding</keyword>
<evidence type="ECO:0000256" key="6">
    <source>
        <dbReference type="ARBA" id="ARBA00022723"/>
    </source>
</evidence>
<evidence type="ECO:0000313" key="12">
    <source>
        <dbReference type="EMBL" id="RDD63219.1"/>
    </source>
</evidence>
<evidence type="ECO:0000256" key="5">
    <source>
        <dbReference type="ARBA" id="ARBA00022691"/>
    </source>
</evidence>
<dbReference type="GO" id="GO:0005737">
    <property type="term" value="C:cytoplasm"/>
    <property type="evidence" value="ECO:0007669"/>
    <property type="project" value="UniProtKB-SubCell"/>
</dbReference>
<dbReference type="PANTHER" id="PTHR13932:SF5">
    <property type="entry name" value="RADICAL S-ADENOSYL METHIONINE DOMAIN-CONTAINING PROTEIN 1, MITOCHONDRIAL"/>
    <property type="match status" value="1"/>
</dbReference>
<dbReference type="SUPFAM" id="SSF102114">
    <property type="entry name" value="Radical SAM enzymes"/>
    <property type="match status" value="1"/>
</dbReference>